<dbReference type="AlphaFoldDB" id="A0A843U555"/>
<evidence type="ECO:0000313" key="3">
    <source>
        <dbReference type="EMBL" id="MQL77167.1"/>
    </source>
</evidence>
<feature type="domain" description="CCHC-type" evidence="2">
    <location>
        <begin position="616"/>
        <end position="632"/>
    </location>
</feature>
<feature type="region of interest" description="Disordered" evidence="1">
    <location>
        <begin position="707"/>
        <end position="761"/>
    </location>
</feature>
<feature type="domain" description="CCHC-type" evidence="2">
    <location>
        <begin position="596"/>
        <end position="612"/>
    </location>
</feature>
<comment type="caution">
    <text evidence="3">The sequence shown here is derived from an EMBL/GenBank/DDBJ whole genome shotgun (WGS) entry which is preliminary data.</text>
</comment>
<dbReference type="InterPro" id="IPR036875">
    <property type="entry name" value="Znf_CCHC_sf"/>
</dbReference>
<keyword evidence="4" id="KW-1185">Reference proteome</keyword>
<evidence type="ECO:0000259" key="2">
    <source>
        <dbReference type="SMART" id="SM00343"/>
    </source>
</evidence>
<dbReference type="GO" id="GO:0008270">
    <property type="term" value="F:zinc ion binding"/>
    <property type="evidence" value="ECO:0007669"/>
    <property type="project" value="InterPro"/>
</dbReference>
<evidence type="ECO:0000256" key="1">
    <source>
        <dbReference type="SAM" id="MobiDB-lite"/>
    </source>
</evidence>
<dbReference type="InterPro" id="IPR001878">
    <property type="entry name" value="Znf_CCHC"/>
</dbReference>
<feature type="compositionally biased region" description="Polar residues" evidence="1">
    <location>
        <begin position="740"/>
        <end position="752"/>
    </location>
</feature>
<proteinExistence type="predicted"/>
<accession>A0A843U555</accession>
<feature type="domain" description="CCHC-type" evidence="2">
    <location>
        <begin position="141"/>
        <end position="155"/>
    </location>
</feature>
<dbReference type="SMART" id="SM00343">
    <property type="entry name" value="ZnF_C2HC"/>
    <property type="match status" value="3"/>
</dbReference>
<reference evidence="3" key="1">
    <citation type="submission" date="2017-07" db="EMBL/GenBank/DDBJ databases">
        <title>Taro Niue Genome Assembly and Annotation.</title>
        <authorList>
            <person name="Atibalentja N."/>
            <person name="Keating K."/>
            <person name="Fields C.J."/>
        </authorList>
    </citation>
    <scope>NUCLEOTIDE SEQUENCE</scope>
    <source>
        <strain evidence="3">Niue_2</strain>
        <tissue evidence="3">Leaf</tissue>
    </source>
</reference>
<organism evidence="3 4">
    <name type="scientific">Colocasia esculenta</name>
    <name type="common">Wild taro</name>
    <name type="synonym">Arum esculentum</name>
    <dbReference type="NCBI Taxonomy" id="4460"/>
    <lineage>
        <taxon>Eukaryota</taxon>
        <taxon>Viridiplantae</taxon>
        <taxon>Streptophyta</taxon>
        <taxon>Embryophyta</taxon>
        <taxon>Tracheophyta</taxon>
        <taxon>Spermatophyta</taxon>
        <taxon>Magnoliopsida</taxon>
        <taxon>Liliopsida</taxon>
        <taxon>Araceae</taxon>
        <taxon>Aroideae</taxon>
        <taxon>Colocasieae</taxon>
        <taxon>Colocasia</taxon>
    </lineage>
</organism>
<dbReference type="GO" id="GO:0003676">
    <property type="term" value="F:nucleic acid binding"/>
    <property type="evidence" value="ECO:0007669"/>
    <property type="project" value="InterPro"/>
</dbReference>
<evidence type="ECO:0000313" key="4">
    <source>
        <dbReference type="Proteomes" id="UP000652761"/>
    </source>
</evidence>
<sequence length="877" mass="96607">MVGGDAAPLEGPLAGSFPSERVGCSAGAGDLSPGGCPPTLTAFNVTTSTGLHPSCMVSSGVVLPEGHENTKSFAQILMKSVKPPVLPLRAHGLACTDSGEPVAFFTLEEVLQVDRDTLCLSCTHAARVCVQLDVTKKLPDRSCRRLGHITSKCKKSISSDNTSAPVGQDDDNTIPIVTKSIWRPVSNEHLRKDHGKAMATNPEPVDGGISDLLGGSSVDPVASLTHPGTGERACEGESAWDGGRACAGDDAGNNAGLKGPEVSNMHDAAQSLVQGLREDLQFIWELWCSRNRARFDSQPMSARQVLYKVMMAVRDSLSAFPFRDMDLSPAHRRLLHCWGISVPMLHLPLPRIIKWLSPPSGRLKLNVDGAFKAGSSTAAGGGNLRNVAGDIIFAFASRYCDWQAMLETVAGLTQALQNVVQAGNQATIVRNGVGDLHRNFRSLNPPRFSGSPDSDEAENWQKEIERIFHVMQCTNREKVIAHLPVYAPHLVGTERLKANRFMDGLRPMFIEKLGPHNIQTYTEMVQRAQLVEDTMAKVEAIKGKDISKPTIIKRGLVDATGTFHNNNYNNNIRQTTAKDYGMEKKIKVEETMTVEYCKFCDKPGHQADKCWKKARACLRCGSEEHHIPNCPMLKGQVGRNQGVVKHQVRVNAITQAELPKGGDYDIQEEELVEDGNASELVAFDHRTLDEALNAACRQESEMEQYLEEKKTSLKRPKTPFQWQDRKKAAYQSPQRPMAAGSQQVASQRSPGSRPSGKKECPHCRRAHGGTKCWKLAGKCLKCRSSEHQIRDFLDGCFFLLKMKDYDTILGLELLEEHYALVDYRGKKIHFYIPAEDEFSHPLPRNIAGKFVISTMRAMRMINKACDAFLASMVFSVG</sequence>
<gene>
    <name evidence="3" type="ORF">Taro_009570</name>
</gene>
<protein>
    <recommendedName>
        <fullName evidence="2">CCHC-type domain-containing protein</fullName>
    </recommendedName>
</protein>
<dbReference type="EMBL" id="NMUH01000334">
    <property type="protein sequence ID" value="MQL77167.1"/>
    <property type="molecule type" value="Genomic_DNA"/>
</dbReference>
<dbReference type="PANTHER" id="PTHR34482">
    <property type="entry name" value="DNA DAMAGE-INDUCIBLE PROTEIN 1-LIKE"/>
    <property type="match status" value="1"/>
</dbReference>
<dbReference type="Gene3D" id="4.10.60.10">
    <property type="entry name" value="Zinc finger, CCHC-type"/>
    <property type="match status" value="1"/>
</dbReference>
<dbReference type="SUPFAM" id="SSF57756">
    <property type="entry name" value="Retrovirus zinc finger-like domains"/>
    <property type="match status" value="1"/>
</dbReference>
<name>A0A843U555_COLES</name>
<dbReference type="OrthoDB" id="786680at2759"/>
<dbReference type="Proteomes" id="UP000652761">
    <property type="component" value="Unassembled WGS sequence"/>
</dbReference>